<dbReference type="EC" id="7.1.1.-" evidence="7"/>
<comment type="catalytic activity">
    <reaction evidence="7 8">
        <text>a quinone + NADH + 5 H(+)(in) = a quinol + NAD(+) + 4 H(+)(out)</text>
        <dbReference type="Rhea" id="RHEA:57888"/>
        <dbReference type="ChEBI" id="CHEBI:15378"/>
        <dbReference type="ChEBI" id="CHEBI:24646"/>
        <dbReference type="ChEBI" id="CHEBI:57540"/>
        <dbReference type="ChEBI" id="CHEBI:57945"/>
        <dbReference type="ChEBI" id="CHEBI:132124"/>
    </reaction>
</comment>
<keyword evidence="7 8" id="KW-0520">NAD</keyword>
<feature type="transmembrane region" description="Helical" evidence="7">
    <location>
        <begin position="61"/>
        <end position="82"/>
    </location>
</feature>
<keyword evidence="7" id="KW-1003">Cell membrane</keyword>
<gene>
    <name evidence="7" type="primary">nuoA</name>
    <name evidence="9" type="ORF">ENP34_01235</name>
</gene>
<dbReference type="Pfam" id="PF00507">
    <property type="entry name" value="Oxidored_q4"/>
    <property type="match status" value="1"/>
</dbReference>
<keyword evidence="7" id="KW-1278">Translocase</keyword>
<dbReference type="GO" id="GO:0008137">
    <property type="term" value="F:NADH dehydrogenase (ubiquinone) activity"/>
    <property type="evidence" value="ECO:0007669"/>
    <property type="project" value="InterPro"/>
</dbReference>
<keyword evidence="6 7" id="KW-0472">Membrane</keyword>
<dbReference type="Gene3D" id="1.20.58.1610">
    <property type="entry name" value="NADH:ubiquinone/plastoquinone oxidoreductase, chain 3"/>
    <property type="match status" value="1"/>
</dbReference>
<dbReference type="GO" id="GO:0050136">
    <property type="term" value="F:NADH dehydrogenase (quinone) (non-electrogenic) activity"/>
    <property type="evidence" value="ECO:0007669"/>
    <property type="project" value="UniProtKB-UniRule"/>
</dbReference>
<dbReference type="PANTHER" id="PTHR11058">
    <property type="entry name" value="NADH-UBIQUINONE OXIDOREDUCTASE CHAIN 3"/>
    <property type="match status" value="1"/>
</dbReference>
<comment type="subcellular location">
    <subcellularLocation>
        <location evidence="7 8">Cell membrane</location>
        <topology evidence="7 8">Multi-pass membrane protein</topology>
    </subcellularLocation>
    <subcellularLocation>
        <location evidence="1">Membrane</location>
        <topology evidence="1">Multi-pass membrane protein</topology>
    </subcellularLocation>
</comment>
<evidence type="ECO:0000256" key="3">
    <source>
        <dbReference type="ARBA" id="ARBA00022448"/>
    </source>
</evidence>
<dbReference type="HAMAP" id="MF_01394">
    <property type="entry name" value="NDH1_NuoA"/>
    <property type="match status" value="1"/>
</dbReference>
<evidence type="ECO:0000313" key="9">
    <source>
        <dbReference type="EMBL" id="HEG90060.1"/>
    </source>
</evidence>
<keyword evidence="7 8" id="KW-0874">Quinone</keyword>
<comment type="function">
    <text evidence="7">NDH-1 shuttles electrons from NADH, via FMN and iron-sulfur (Fe-S) centers, to quinones in the respiratory chain. The immediate electron acceptor for the enzyme in this species is believed to be ubiquinone. Couples the redox reaction to proton translocation (for every two electrons transferred, four hydrogen ions are translocated across the cytoplasmic membrane), and thus conserves the redox energy in a proton gradient.</text>
</comment>
<protein>
    <recommendedName>
        <fullName evidence="7">NADH-quinone oxidoreductase subunit A</fullName>
        <ecNumber evidence="7">7.1.1.-</ecNumber>
    </recommendedName>
    <alternativeName>
        <fullName evidence="7">NADH dehydrogenase I subunit A</fullName>
    </alternativeName>
    <alternativeName>
        <fullName evidence="7">NDH-1 subunit A</fullName>
    </alternativeName>
    <alternativeName>
        <fullName evidence="7">NUO1</fullName>
    </alternativeName>
</protein>
<dbReference type="EMBL" id="DSIY01000027">
    <property type="protein sequence ID" value="HEG90060.1"/>
    <property type="molecule type" value="Genomic_DNA"/>
</dbReference>
<comment type="subunit">
    <text evidence="7">NDH-1 is composed of 14 different subunits. Subunits NuoA, H, J, K, L, M, N constitute the membrane sector of the complex.</text>
</comment>
<dbReference type="GO" id="GO:0048038">
    <property type="term" value="F:quinone binding"/>
    <property type="evidence" value="ECO:0007669"/>
    <property type="project" value="UniProtKB-KW"/>
</dbReference>
<comment type="caution">
    <text evidence="9">The sequence shown here is derived from an EMBL/GenBank/DDBJ whole genome shotgun (WGS) entry which is preliminary data.</text>
</comment>
<keyword evidence="3 7" id="KW-0813">Transport</keyword>
<organism evidence="9">
    <name type="scientific">Thermorudis peleae</name>
    <dbReference type="NCBI Taxonomy" id="1382356"/>
    <lineage>
        <taxon>Bacteria</taxon>
        <taxon>Pseudomonadati</taxon>
        <taxon>Thermomicrobiota</taxon>
        <taxon>Thermomicrobia</taxon>
        <taxon>Thermomicrobia incertae sedis</taxon>
        <taxon>Thermorudis</taxon>
    </lineage>
</organism>
<keyword evidence="5 7" id="KW-1133">Transmembrane helix</keyword>
<keyword evidence="7" id="KW-0830">Ubiquinone</keyword>
<dbReference type="InterPro" id="IPR000440">
    <property type="entry name" value="NADH_UbQ/plastoQ_OxRdtase_su3"/>
</dbReference>
<dbReference type="PANTHER" id="PTHR11058:SF9">
    <property type="entry name" value="NADH-UBIQUINONE OXIDOREDUCTASE CHAIN 3"/>
    <property type="match status" value="1"/>
</dbReference>
<keyword evidence="4 7" id="KW-0812">Transmembrane</keyword>
<dbReference type="GO" id="GO:0005886">
    <property type="term" value="C:plasma membrane"/>
    <property type="evidence" value="ECO:0007669"/>
    <property type="project" value="UniProtKB-SubCell"/>
</dbReference>
<evidence type="ECO:0000256" key="8">
    <source>
        <dbReference type="RuleBase" id="RU003639"/>
    </source>
</evidence>
<dbReference type="AlphaFoldDB" id="A0A831T878"/>
<feature type="transmembrane region" description="Helical" evidence="7">
    <location>
        <begin position="6"/>
        <end position="26"/>
    </location>
</feature>
<evidence type="ECO:0000256" key="5">
    <source>
        <dbReference type="ARBA" id="ARBA00022989"/>
    </source>
</evidence>
<accession>A0A831T878</accession>
<evidence type="ECO:0000256" key="1">
    <source>
        <dbReference type="ARBA" id="ARBA00004141"/>
    </source>
</evidence>
<dbReference type="GO" id="GO:0030964">
    <property type="term" value="C:NADH dehydrogenase complex"/>
    <property type="evidence" value="ECO:0007669"/>
    <property type="project" value="TreeGrafter"/>
</dbReference>
<evidence type="ECO:0000256" key="6">
    <source>
        <dbReference type="ARBA" id="ARBA00023136"/>
    </source>
</evidence>
<comment type="similarity">
    <text evidence="2 7 8">Belongs to the complex I subunit 3 family.</text>
</comment>
<proteinExistence type="inferred from homology"/>
<evidence type="ECO:0000256" key="7">
    <source>
        <dbReference type="HAMAP-Rule" id="MF_01394"/>
    </source>
</evidence>
<reference evidence="9" key="1">
    <citation type="journal article" date="2020" name="mSystems">
        <title>Genome- and Community-Level Interaction Insights into Carbon Utilization and Element Cycling Functions of Hydrothermarchaeota in Hydrothermal Sediment.</title>
        <authorList>
            <person name="Zhou Z."/>
            <person name="Liu Y."/>
            <person name="Xu W."/>
            <person name="Pan J."/>
            <person name="Luo Z.H."/>
            <person name="Li M."/>
        </authorList>
    </citation>
    <scope>NUCLEOTIDE SEQUENCE [LARGE SCALE GENOMIC DNA]</scope>
    <source>
        <strain evidence="9">SpSt-210</strain>
    </source>
</reference>
<dbReference type="InterPro" id="IPR023043">
    <property type="entry name" value="NAD(P)H_OxRDtase_bac/plastid"/>
</dbReference>
<dbReference type="InterPro" id="IPR038430">
    <property type="entry name" value="NDAH_ubi_oxred_su3_sf"/>
</dbReference>
<evidence type="ECO:0000256" key="4">
    <source>
        <dbReference type="ARBA" id="ARBA00022692"/>
    </source>
</evidence>
<feature type="transmembrane region" description="Helical" evidence="7">
    <location>
        <begin position="88"/>
        <end position="109"/>
    </location>
</feature>
<sequence>MSLASYAVIGLLLITATIMGTTLLLVGRFVRPSRPTPAKLQPYESGVPDVNPPRARFTPRFYLVALLFVIFDVEAIFLYPWAVAFDALALYGYVQAALFVGLLLVGLLYEWKKGALEWV</sequence>
<name>A0A831T878_9BACT</name>
<evidence type="ECO:0000256" key="2">
    <source>
        <dbReference type="ARBA" id="ARBA00008472"/>
    </source>
</evidence>